<dbReference type="GO" id="GO:0017003">
    <property type="term" value="P:protein-heme linkage"/>
    <property type="evidence" value="ECO:0007669"/>
    <property type="project" value="InterPro"/>
</dbReference>
<accession>A0A7V4XTN6</accession>
<protein>
    <submittedName>
        <fullName evidence="6">Cytochrome c maturation protein CcmE</fullName>
    </submittedName>
</protein>
<gene>
    <name evidence="6" type="ORF">ENW50_09475</name>
</gene>
<dbReference type="GO" id="GO:0017004">
    <property type="term" value="P:cytochrome complex assembly"/>
    <property type="evidence" value="ECO:0007669"/>
    <property type="project" value="UniProtKB-KW"/>
</dbReference>
<dbReference type="EMBL" id="DTKL01000060">
    <property type="protein sequence ID" value="HGY94895.1"/>
    <property type="molecule type" value="Genomic_DNA"/>
</dbReference>
<dbReference type="InterPro" id="IPR036127">
    <property type="entry name" value="CcmE-like_sf"/>
</dbReference>
<dbReference type="InterPro" id="IPR004329">
    <property type="entry name" value="CcmE"/>
</dbReference>
<dbReference type="GO" id="GO:0020037">
    <property type="term" value="F:heme binding"/>
    <property type="evidence" value="ECO:0007669"/>
    <property type="project" value="InterPro"/>
</dbReference>
<feature type="compositionally biased region" description="Low complexity" evidence="5">
    <location>
        <begin position="139"/>
        <end position="171"/>
    </location>
</feature>
<evidence type="ECO:0000256" key="4">
    <source>
        <dbReference type="ARBA" id="ARBA00023136"/>
    </source>
</evidence>
<dbReference type="InterPro" id="IPR012340">
    <property type="entry name" value="NA-bd_OB-fold"/>
</dbReference>
<evidence type="ECO:0000256" key="5">
    <source>
        <dbReference type="SAM" id="MobiDB-lite"/>
    </source>
</evidence>
<keyword evidence="3" id="KW-0201">Cytochrome c-type biogenesis</keyword>
<keyword evidence="2" id="KW-0479">Metal-binding</keyword>
<dbReference type="SUPFAM" id="SSF82093">
    <property type="entry name" value="Heme chaperone CcmE"/>
    <property type="match status" value="1"/>
</dbReference>
<proteinExistence type="predicted"/>
<evidence type="ECO:0000256" key="3">
    <source>
        <dbReference type="ARBA" id="ARBA00022748"/>
    </source>
</evidence>
<comment type="caution">
    <text evidence="6">The sequence shown here is derived from an EMBL/GenBank/DDBJ whole genome shotgun (WGS) entry which is preliminary data.</text>
</comment>
<dbReference type="Pfam" id="PF03100">
    <property type="entry name" value="CcmE"/>
    <property type="match status" value="1"/>
</dbReference>
<dbReference type="GO" id="GO:0005886">
    <property type="term" value="C:plasma membrane"/>
    <property type="evidence" value="ECO:0007669"/>
    <property type="project" value="InterPro"/>
</dbReference>
<keyword evidence="2" id="KW-0349">Heme</keyword>
<reference evidence="6" key="1">
    <citation type="journal article" date="2020" name="mSystems">
        <title>Genome- and Community-Level Interaction Insights into Carbon Utilization and Element Cycling Functions of Hydrothermarchaeota in Hydrothermal Sediment.</title>
        <authorList>
            <person name="Zhou Z."/>
            <person name="Liu Y."/>
            <person name="Xu W."/>
            <person name="Pan J."/>
            <person name="Luo Z.H."/>
            <person name="Li M."/>
        </authorList>
    </citation>
    <scope>NUCLEOTIDE SEQUENCE [LARGE SCALE GENOMIC DNA]</scope>
    <source>
        <strain evidence="6">SpSt-855</strain>
    </source>
</reference>
<keyword evidence="4" id="KW-0472">Membrane</keyword>
<evidence type="ECO:0000256" key="2">
    <source>
        <dbReference type="ARBA" id="ARBA00022617"/>
    </source>
</evidence>
<name>A0A7V4XTN6_9BACT</name>
<comment type="subcellular location">
    <subcellularLocation>
        <location evidence="1">Membrane</location>
    </subcellularLocation>
</comment>
<feature type="region of interest" description="Disordered" evidence="5">
    <location>
        <begin position="128"/>
        <end position="171"/>
    </location>
</feature>
<evidence type="ECO:0000313" key="6">
    <source>
        <dbReference type="EMBL" id="HGY94895.1"/>
    </source>
</evidence>
<dbReference type="Gene3D" id="2.40.50.140">
    <property type="entry name" value="Nucleic acid-binding proteins"/>
    <property type="match status" value="1"/>
</dbReference>
<sequence>MNTKGQTYKVALAILVILGSIGYLAISAEQSNKSYYVTIQELQTMGNKAYTRHLRVSGQVVPGSIERQGPNANFTLYEQNRKLRVEYVGEEPPPDTFKGNAPALAVGTFGRDGVFHATELQAKCASHYAPGKPGAKPGMQPATASTATASTQDDTTAMAAAHPVASHPVAR</sequence>
<evidence type="ECO:0000256" key="1">
    <source>
        <dbReference type="ARBA" id="ARBA00004370"/>
    </source>
</evidence>
<keyword evidence="2" id="KW-0408">Iron</keyword>
<organism evidence="6">
    <name type="scientific">Acidobacterium capsulatum</name>
    <dbReference type="NCBI Taxonomy" id="33075"/>
    <lineage>
        <taxon>Bacteria</taxon>
        <taxon>Pseudomonadati</taxon>
        <taxon>Acidobacteriota</taxon>
        <taxon>Terriglobia</taxon>
        <taxon>Terriglobales</taxon>
        <taxon>Acidobacteriaceae</taxon>
        <taxon>Acidobacterium</taxon>
    </lineage>
</organism>
<dbReference type="AlphaFoldDB" id="A0A7V4XTN6"/>